<keyword evidence="9" id="KW-0732">Signal</keyword>
<evidence type="ECO:0000256" key="3">
    <source>
        <dbReference type="ARBA" id="ARBA00022448"/>
    </source>
</evidence>
<dbReference type="InterPro" id="IPR024041">
    <property type="entry name" value="NH4_transpt_AmtB-like_dom"/>
</dbReference>
<evidence type="ECO:0000256" key="7">
    <source>
        <dbReference type="ARBA" id="ARBA00023177"/>
    </source>
</evidence>
<dbReference type="InterPro" id="IPR029020">
    <property type="entry name" value="Ammonium/urea_transptr"/>
</dbReference>
<feature type="chain" id="PRO_5047314521" evidence="9">
    <location>
        <begin position="25"/>
        <end position="434"/>
    </location>
</feature>
<keyword evidence="6 8" id="KW-0472">Membrane</keyword>
<gene>
    <name evidence="11" type="ORF">V5F89_08675</name>
</gene>
<keyword evidence="4 8" id="KW-0812">Transmembrane</keyword>
<evidence type="ECO:0000256" key="9">
    <source>
        <dbReference type="SAM" id="SignalP"/>
    </source>
</evidence>
<evidence type="ECO:0000256" key="5">
    <source>
        <dbReference type="ARBA" id="ARBA00022989"/>
    </source>
</evidence>
<dbReference type="PANTHER" id="PTHR43029">
    <property type="entry name" value="AMMONIUM TRANSPORTER MEP2"/>
    <property type="match status" value="1"/>
</dbReference>
<evidence type="ECO:0000256" key="2">
    <source>
        <dbReference type="ARBA" id="ARBA00005887"/>
    </source>
</evidence>
<evidence type="ECO:0000259" key="10">
    <source>
        <dbReference type="Pfam" id="PF00909"/>
    </source>
</evidence>
<proteinExistence type="inferred from homology"/>
<dbReference type="InterPro" id="IPR001905">
    <property type="entry name" value="Ammonium_transpt"/>
</dbReference>
<dbReference type="EMBL" id="CP144918">
    <property type="protein sequence ID" value="WWA46360.1"/>
    <property type="molecule type" value="Genomic_DNA"/>
</dbReference>
<dbReference type="RefSeq" id="WP_338445260.1">
    <property type="nucleotide sequence ID" value="NZ_CP144918.1"/>
</dbReference>
<dbReference type="Proteomes" id="UP001335183">
    <property type="component" value="Chromosome"/>
</dbReference>
<sequence>MRRRFAGTALLGFASVGATTPLRAQELVQFAANDGGDTAWIMAASAIALLAALPGLALHYAGRGPARSGVSVAIQIGAIAAAVSLGWIVLGYTLAFGPVTVGWLGNYAHWMLGSLGNVRAGTLLPESAFVLFQMIFAVLAACLMTGSWIGRARFGWAVGFAALWALIVHAPVTHWVWGGGWIARTLGALDFAGGLTMHVTAGVSALVVALFLGRRANLPADGEAGSAPVLGLAGMAMMWVGWLALNGGSALAATDDASTAILNAHVAACAGALTWLTLERLATGRTTAGGLALGVLSGLAAIAPASGFVSPGASIVFGASAAMACRGALALVSGRLGIDDTLGVFAVHGVGAMLGAMLLGLFLSETLGGIGYAEGMAMGGQIVAQLLGTAAVVLWSAIATAIVALMVSLVVPMRVGEDEENAGLDTACHRGPAG</sequence>
<dbReference type="PANTHER" id="PTHR43029:SF10">
    <property type="entry name" value="AMMONIUM TRANSPORTER MEP2"/>
    <property type="match status" value="1"/>
</dbReference>
<feature type="signal peptide" evidence="9">
    <location>
        <begin position="1"/>
        <end position="24"/>
    </location>
</feature>
<feature type="transmembrane region" description="Helical" evidence="8">
    <location>
        <begin position="224"/>
        <end position="245"/>
    </location>
</feature>
<keyword evidence="12" id="KW-1185">Reference proteome</keyword>
<feature type="transmembrane region" description="Helical" evidence="8">
    <location>
        <begin position="315"/>
        <end position="332"/>
    </location>
</feature>
<evidence type="ECO:0000256" key="4">
    <source>
        <dbReference type="ARBA" id="ARBA00022692"/>
    </source>
</evidence>
<comment type="similarity">
    <text evidence="2">Belongs to the ammonia transporter channel (TC 1.A.11.2) family.</text>
</comment>
<keyword evidence="7" id="KW-0924">Ammonia transport</keyword>
<name>A0ABZ2CZX7_9SPHN</name>
<feature type="transmembrane region" description="Helical" evidence="8">
    <location>
        <begin position="40"/>
        <end position="60"/>
    </location>
</feature>
<comment type="subcellular location">
    <subcellularLocation>
        <location evidence="1">Membrane</location>
        <topology evidence="1">Multi-pass membrane protein</topology>
    </subcellularLocation>
</comment>
<feature type="transmembrane region" description="Helical" evidence="8">
    <location>
        <begin position="290"/>
        <end position="309"/>
    </location>
</feature>
<feature type="transmembrane region" description="Helical" evidence="8">
    <location>
        <begin position="344"/>
        <end position="363"/>
    </location>
</feature>
<dbReference type="Pfam" id="PF00909">
    <property type="entry name" value="Ammonium_transp"/>
    <property type="match status" value="1"/>
</dbReference>
<feature type="transmembrane region" description="Helical" evidence="8">
    <location>
        <begin position="72"/>
        <end position="95"/>
    </location>
</feature>
<feature type="domain" description="Ammonium transporter AmtB-like" evidence="10">
    <location>
        <begin position="39"/>
        <end position="430"/>
    </location>
</feature>
<dbReference type="Gene3D" id="1.10.3430.10">
    <property type="entry name" value="Ammonium transporter AmtB like domains"/>
    <property type="match status" value="1"/>
</dbReference>
<dbReference type="SUPFAM" id="SSF111352">
    <property type="entry name" value="Ammonium transporter"/>
    <property type="match status" value="1"/>
</dbReference>
<evidence type="ECO:0000313" key="12">
    <source>
        <dbReference type="Proteomes" id="UP001335183"/>
    </source>
</evidence>
<feature type="transmembrane region" description="Helical" evidence="8">
    <location>
        <begin position="383"/>
        <end position="411"/>
    </location>
</feature>
<feature type="transmembrane region" description="Helical" evidence="8">
    <location>
        <begin position="156"/>
        <end position="177"/>
    </location>
</feature>
<accession>A0ABZ2CZX7</accession>
<organism evidence="11 12">
    <name type="scientific">Pelagerythrobacter marensis</name>
    <dbReference type="NCBI Taxonomy" id="543877"/>
    <lineage>
        <taxon>Bacteria</taxon>
        <taxon>Pseudomonadati</taxon>
        <taxon>Pseudomonadota</taxon>
        <taxon>Alphaproteobacteria</taxon>
        <taxon>Sphingomonadales</taxon>
        <taxon>Erythrobacteraceae</taxon>
        <taxon>Pelagerythrobacter</taxon>
    </lineage>
</organism>
<reference evidence="11 12" key="1">
    <citation type="submission" date="2024-02" db="EMBL/GenBank/DDBJ databases">
        <title>The whole genome sequence of five bacterial samples isolated from Abu Dhabi Sabkha-shore region.</title>
        <authorList>
            <person name="Sudalaimuthuasari N."/>
            <person name="Sarfraz B."/>
            <person name="Tuyisabe J.D."/>
            <person name="Mugisha Ntwali L.D.M."/>
            <person name="Ali A.I.A.A."/>
            <person name="Almansoori S.Z.A."/>
            <person name="Alajami H.S.A."/>
            <person name="Almeqbaali A.A.S."/>
            <person name="Kundu B."/>
            <person name="Saeed E.E."/>
            <person name="Sukumarinath V."/>
            <person name="Mishra A.K."/>
            <person name="Hazzouri K.M."/>
            <person name="Almaskari R."/>
            <person name="Sharma A.K."/>
            <person name="Amiri K.M.A."/>
        </authorList>
    </citation>
    <scope>NUCLEOTIDE SEQUENCE [LARGE SCALE GENOMIC DNA]</scope>
    <source>
        <strain evidence="12">kcgeb_sd</strain>
    </source>
</reference>
<evidence type="ECO:0000256" key="8">
    <source>
        <dbReference type="SAM" id="Phobius"/>
    </source>
</evidence>
<keyword evidence="3" id="KW-0813">Transport</keyword>
<evidence type="ECO:0000256" key="1">
    <source>
        <dbReference type="ARBA" id="ARBA00004141"/>
    </source>
</evidence>
<feature type="transmembrane region" description="Helical" evidence="8">
    <location>
        <begin position="128"/>
        <end position="149"/>
    </location>
</feature>
<evidence type="ECO:0000256" key="6">
    <source>
        <dbReference type="ARBA" id="ARBA00023136"/>
    </source>
</evidence>
<evidence type="ECO:0000313" key="11">
    <source>
        <dbReference type="EMBL" id="WWA46360.1"/>
    </source>
</evidence>
<feature type="transmembrane region" description="Helical" evidence="8">
    <location>
        <begin position="189"/>
        <end position="212"/>
    </location>
</feature>
<feature type="transmembrane region" description="Helical" evidence="8">
    <location>
        <begin position="257"/>
        <end position="278"/>
    </location>
</feature>
<protein>
    <submittedName>
        <fullName evidence="11">Ammonium transporter</fullName>
    </submittedName>
</protein>
<keyword evidence="5 8" id="KW-1133">Transmembrane helix</keyword>